<keyword evidence="1" id="KW-0007">Acetylation</keyword>
<evidence type="ECO:0000256" key="1">
    <source>
        <dbReference type="ARBA" id="ARBA00022990"/>
    </source>
</evidence>
<dbReference type="GeneTree" id="ENSGT00390000013648"/>
<feature type="region of interest" description="Disordered" evidence="2">
    <location>
        <begin position="133"/>
        <end position="155"/>
    </location>
</feature>
<keyword evidence="4" id="KW-1185">Reference proteome</keyword>
<dbReference type="Proteomes" id="UP000823872">
    <property type="component" value="Chromosome E3"/>
</dbReference>
<dbReference type="InterPro" id="IPR007884">
    <property type="entry name" value="METL9"/>
</dbReference>
<evidence type="ECO:0000313" key="3">
    <source>
        <dbReference type="Ensembl" id="ENSFCTP00005024258.1"/>
    </source>
</evidence>
<evidence type="ECO:0000256" key="2">
    <source>
        <dbReference type="SAM" id="MobiDB-lite"/>
    </source>
</evidence>
<sequence length="420" mass="47324">TRPGSGPGPAGAGAWRPGLPALGPAIVRGFAARGPPRALAPPPRPLGKFPRRRPRRALAPRPSSVRPGPRRAFCSRARADNGLPFLPGPGCGRPGAPHCSRVPGGDCRRRAARRRNFGASAWPRASIWHRGLRCKRPDQTHRPRPPSSPPGNQSEKQWYVCNREKLCESLQAVFVQSYLDQGTQIFLNNSIEKSGWLFIQLYHSFVSSVFSLFMSRTSINGLLGRGSMFVFSPDQFQRLLKINPDWKTHRLLDLGAGDGEVTKIMSPHFEEIYATELSETMIWQLQKKKYRVLGINEWQNTGFQYDVISCLNLLDRCDQPLTLLKDIRSVLEPTRGRVILALVLPFHPYVENVGGKWEKPSEILEIKGQNWEEQVNSLPEVFRKAGFVIEAFTRLPYLCEGDMYNDYYVLDDAVFVLKPV</sequence>
<dbReference type="CDD" id="cd02440">
    <property type="entry name" value="AdoMet_MTases"/>
    <property type="match status" value="1"/>
</dbReference>
<reference evidence="3 4" key="1">
    <citation type="submission" date="2021-02" db="EMBL/GenBank/DDBJ databases">
        <title>Safari Cat Assemblies.</title>
        <authorList>
            <person name="Bredemeyer K.R."/>
            <person name="Murphy W.J."/>
        </authorList>
    </citation>
    <scope>NUCLEOTIDE SEQUENCE [LARGE SCALE GENOMIC DNA]</scope>
</reference>
<dbReference type="Pfam" id="PF05219">
    <property type="entry name" value="DREV"/>
    <property type="match status" value="1"/>
</dbReference>
<dbReference type="Gene3D" id="3.40.50.150">
    <property type="entry name" value="Vaccinia Virus protein VP39"/>
    <property type="match status" value="1"/>
</dbReference>
<dbReference type="InterPro" id="IPR029063">
    <property type="entry name" value="SAM-dependent_MTases_sf"/>
</dbReference>
<evidence type="ECO:0000313" key="4">
    <source>
        <dbReference type="Proteomes" id="UP000823872"/>
    </source>
</evidence>
<organism evidence="3 4">
    <name type="scientific">Felis catus</name>
    <name type="common">Cat</name>
    <name type="synonym">Felis silvestris catus</name>
    <dbReference type="NCBI Taxonomy" id="9685"/>
    <lineage>
        <taxon>Eukaryota</taxon>
        <taxon>Metazoa</taxon>
        <taxon>Chordata</taxon>
        <taxon>Craniata</taxon>
        <taxon>Vertebrata</taxon>
        <taxon>Euteleostomi</taxon>
        <taxon>Mammalia</taxon>
        <taxon>Eutheria</taxon>
        <taxon>Laurasiatheria</taxon>
        <taxon>Carnivora</taxon>
        <taxon>Feliformia</taxon>
        <taxon>Felidae</taxon>
        <taxon>Felinae</taxon>
        <taxon>Felis</taxon>
    </lineage>
</organism>
<name>A0ABI7XP17_FELCA</name>
<feature type="compositionally biased region" description="Low complexity" evidence="2">
    <location>
        <begin position="59"/>
        <end position="71"/>
    </location>
</feature>
<dbReference type="PANTHER" id="PTHR12890:SF0">
    <property type="entry name" value="PROTEIN-L-HISTIDINE N-PROS-METHYLTRANSFERASE"/>
    <property type="match status" value="1"/>
</dbReference>
<feature type="compositionally biased region" description="Basic residues" evidence="2">
    <location>
        <begin position="49"/>
        <end position="58"/>
    </location>
</feature>
<protein>
    <recommendedName>
        <fullName evidence="5">Methyltransferase like 9</fullName>
    </recommendedName>
</protein>
<reference evidence="3" key="2">
    <citation type="submission" date="2025-08" db="UniProtKB">
        <authorList>
            <consortium name="Ensembl"/>
        </authorList>
    </citation>
    <scope>IDENTIFICATION</scope>
    <source>
        <strain evidence="3">breed Abyssinian</strain>
    </source>
</reference>
<evidence type="ECO:0008006" key="5">
    <source>
        <dbReference type="Google" id="ProtNLM"/>
    </source>
</evidence>
<proteinExistence type="predicted"/>
<dbReference type="SUPFAM" id="SSF53335">
    <property type="entry name" value="S-adenosyl-L-methionine-dependent methyltransferases"/>
    <property type="match status" value="1"/>
</dbReference>
<feature type="region of interest" description="Disordered" evidence="2">
    <location>
        <begin position="33"/>
        <end position="71"/>
    </location>
</feature>
<reference evidence="3" key="3">
    <citation type="submission" date="2025-09" db="UniProtKB">
        <authorList>
            <consortium name="Ensembl"/>
        </authorList>
    </citation>
    <scope>IDENTIFICATION</scope>
    <source>
        <strain evidence="3">breed Abyssinian</strain>
    </source>
</reference>
<dbReference type="PANTHER" id="PTHR12890">
    <property type="entry name" value="DREV PROTEIN"/>
    <property type="match status" value="1"/>
</dbReference>
<accession>A0ABI7XP17</accession>
<gene>
    <name evidence="3" type="primary">METTL9</name>
</gene>
<dbReference type="Ensembl" id="ENSFCTT00005035358.1">
    <property type="protein sequence ID" value="ENSFCTP00005024258.1"/>
    <property type="gene ID" value="ENSFCTG00005012474.1"/>
</dbReference>